<evidence type="ECO:0000256" key="1">
    <source>
        <dbReference type="SAM" id="MobiDB-lite"/>
    </source>
</evidence>
<name>A0A0L7MA86_PLAF4</name>
<protein>
    <submittedName>
        <fullName evidence="2">Uncharacterized protein</fullName>
    </submittedName>
</protein>
<dbReference type="AlphaFoldDB" id="A0A0L7MA86"/>
<dbReference type="Proteomes" id="UP000054282">
    <property type="component" value="Unassembled WGS sequence"/>
</dbReference>
<feature type="compositionally biased region" description="Basic and acidic residues" evidence="1">
    <location>
        <begin position="45"/>
        <end position="58"/>
    </location>
</feature>
<feature type="non-terminal residue" evidence="2">
    <location>
        <position position="1"/>
    </location>
</feature>
<reference evidence="3" key="2">
    <citation type="submission" date="2006-09" db="EMBL/GenBank/DDBJ databases">
        <title>The genome sequence of Plasmodium falciparum Dd2.</title>
        <authorList>
            <consortium name="The Broad Institute Genome Sequencing Platform"/>
            <person name="Birren B."/>
            <person name="Lander E."/>
            <person name="Galagan J."/>
            <person name="Nusbaum C."/>
            <person name="Devon K."/>
            <person name="Henn M."/>
            <person name="Jaffe D."/>
            <person name="Butler J."/>
            <person name="Alvarez P."/>
            <person name="Gnerre S."/>
            <person name="Grabherr M."/>
            <person name="Kleber M."/>
            <person name="Mauceli E."/>
            <person name="Brockman W."/>
            <person name="MacCallum I.A."/>
            <person name="Rounsley S."/>
            <person name="Young S."/>
            <person name="LaButti K."/>
            <person name="Pushparaj V."/>
            <person name="DeCaprio D."/>
            <person name="Crawford M."/>
            <person name="Koehrsen M."/>
            <person name="Engels R."/>
            <person name="Montgomery P."/>
            <person name="Pearson M."/>
            <person name="Howarth C."/>
            <person name="Larson L."/>
            <person name="Luoma S."/>
            <person name="White J."/>
            <person name="Kodira C."/>
            <person name="Zeng Q."/>
            <person name="O'Leary S."/>
            <person name="Yandava C."/>
            <person name="Alvarado L."/>
            <person name="Wirth D."/>
            <person name="Volkman S."/>
            <person name="Hartl D."/>
        </authorList>
    </citation>
    <scope>NUCLEOTIDE SEQUENCE [LARGE SCALE GENOMIC DNA]</scope>
</reference>
<reference evidence="3" key="1">
    <citation type="submission" date="2006-09" db="EMBL/GenBank/DDBJ databases">
        <title>Annotation of Plasmodium falciparum Dd2.</title>
        <authorList>
            <consortium name="The Broad Institute Genome Sequencing Platform"/>
            <person name="Volkman S.K."/>
            <person name="Neafsey D.E."/>
            <person name="Dash A.P."/>
            <person name="Chitnis C.E."/>
            <person name="Hartl D.L."/>
            <person name="Young S.K."/>
            <person name="Zeng Q."/>
            <person name="Koehrsen M."/>
            <person name="Alvarado L."/>
            <person name="Berlin A."/>
            <person name="Borenstein D."/>
            <person name="Chapman S.B."/>
            <person name="Chen Z."/>
            <person name="Engels R."/>
            <person name="Freedman E."/>
            <person name="Gellesch M."/>
            <person name="Goldberg J."/>
            <person name="Griggs A."/>
            <person name="Gujja S."/>
            <person name="Heilman E.R."/>
            <person name="Heiman D.I."/>
            <person name="Howarth C."/>
            <person name="Jen D."/>
            <person name="Larson L."/>
            <person name="Mehta T."/>
            <person name="Neiman D."/>
            <person name="Park D."/>
            <person name="Pearson M."/>
            <person name="Roberts A."/>
            <person name="Saif S."/>
            <person name="Shea T."/>
            <person name="Shenoy N."/>
            <person name="Sisk P."/>
            <person name="Stolte C."/>
            <person name="Sykes S."/>
            <person name="Walk T."/>
            <person name="White J."/>
            <person name="Yandava C."/>
            <person name="Haas B."/>
            <person name="Henn M.R."/>
            <person name="Nusbaum C."/>
            <person name="Birren B."/>
        </authorList>
    </citation>
    <scope>NUCLEOTIDE SEQUENCE [LARGE SCALE GENOMIC DNA]</scope>
</reference>
<feature type="region of interest" description="Disordered" evidence="1">
    <location>
        <begin position="1"/>
        <end position="58"/>
    </location>
</feature>
<organism evidence="2 3">
    <name type="scientific">Plasmodium falciparum (isolate Dd2)</name>
    <dbReference type="NCBI Taxonomy" id="57267"/>
    <lineage>
        <taxon>Eukaryota</taxon>
        <taxon>Sar</taxon>
        <taxon>Alveolata</taxon>
        <taxon>Apicomplexa</taxon>
        <taxon>Aconoidasida</taxon>
        <taxon>Haemosporida</taxon>
        <taxon>Plasmodiidae</taxon>
        <taxon>Plasmodium</taxon>
        <taxon>Plasmodium (Laverania)</taxon>
    </lineage>
</organism>
<evidence type="ECO:0000313" key="2">
    <source>
        <dbReference type="EMBL" id="KOB89718.1"/>
    </source>
</evidence>
<accession>A0A0L7MA86</accession>
<proteinExistence type="predicted"/>
<evidence type="ECO:0000313" key="3">
    <source>
        <dbReference type="Proteomes" id="UP000054282"/>
    </source>
</evidence>
<feature type="compositionally biased region" description="Basic and acidic residues" evidence="1">
    <location>
        <begin position="19"/>
        <end position="29"/>
    </location>
</feature>
<feature type="compositionally biased region" description="Polar residues" evidence="1">
    <location>
        <begin position="30"/>
        <end position="44"/>
    </location>
</feature>
<sequence>EHISSDRENSPNSNNDNGLEEHKKRDEKSVLTNTSVTSNRSIEVNNEKENVSHTEHTDIENKNIMKEPFVHQVQINYTRN</sequence>
<gene>
    <name evidence="2" type="ORF">PFDG_05271</name>
</gene>
<dbReference type="KEGG" id="pfd:PFDG_05271"/>
<dbReference type="EMBL" id="GG703022">
    <property type="protein sequence ID" value="KOB89718.1"/>
    <property type="molecule type" value="Genomic_DNA"/>
</dbReference>